<evidence type="ECO:0000313" key="8">
    <source>
        <dbReference type="RefSeq" id="XP_016433135.1"/>
    </source>
</evidence>
<organism evidence="7 8">
    <name type="scientific">Nicotiana tabacum</name>
    <name type="common">Common tobacco</name>
    <dbReference type="NCBI Taxonomy" id="4097"/>
    <lineage>
        <taxon>Eukaryota</taxon>
        <taxon>Viridiplantae</taxon>
        <taxon>Streptophyta</taxon>
        <taxon>Embryophyta</taxon>
        <taxon>Tracheophyta</taxon>
        <taxon>Spermatophyta</taxon>
        <taxon>Magnoliopsida</taxon>
        <taxon>eudicotyledons</taxon>
        <taxon>Gunneridae</taxon>
        <taxon>Pentapetalae</taxon>
        <taxon>asterids</taxon>
        <taxon>lamiids</taxon>
        <taxon>Solanales</taxon>
        <taxon>Solanaceae</taxon>
        <taxon>Nicotianoideae</taxon>
        <taxon>Nicotianeae</taxon>
        <taxon>Nicotiana</taxon>
    </lineage>
</organism>
<dbReference type="PRINTS" id="PR00382">
    <property type="entry name" value="LIPIDTRNSFER"/>
</dbReference>
<proteinExistence type="inferred from homology"/>
<feature type="chain" id="PRO_5010291948" description="Non-specific lipid-transfer protein" evidence="5">
    <location>
        <begin position="20"/>
        <end position="128"/>
    </location>
</feature>
<dbReference type="GeneID" id="107759659"/>
<keyword evidence="5" id="KW-0732">Signal</keyword>
<dbReference type="KEGG" id="nta:107759659"/>
<comment type="function">
    <text evidence="4">Plant non-specific lipid-transfer proteins transfer phospholipids as well as galactolipids across membranes. May play a role in wax or cutin deposition in the cell walls of expanding epidermal cells and certain secretory tissues.</text>
</comment>
<dbReference type="Pfam" id="PF00234">
    <property type="entry name" value="Tryp_alpha_amyl"/>
    <property type="match status" value="1"/>
</dbReference>
<keyword evidence="2 4" id="KW-0813">Transport</keyword>
<dbReference type="GO" id="GO:0008289">
    <property type="term" value="F:lipid binding"/>
    <property type="evidence" value="ECO:0007669"/>
    <property type="project" value="UniProtKB-KW"/>
</dbReference>
<dbReference type="OMA" id="QISANMN"/>
<gene>
    <name evidence="8" type="primary">LOC107759659</name>
</gene>
<protein>
    <recommendedName>
        <fullName evidence="4">Non-specific lipid-transfer protein</fullName>
    </recommendedName>
</protein>
<dbReference type="InterPro" id="IPR016140">
    <property type="entry name" value="Bifunc_inhib/LTP/seed_store"/>
</dbReference>
<dbReference type="AlphaFoldDB" id="A0A1S3WZI7"/>
<dbReference type="PaxDb" id="4097-A0A1S3WZI7"/>
<dbReference type="RefSeq" id="XP_016433135.1">
    <property type="nucleotide sequence ID" value="XM_016577649.1"/>
</dbReference>
<accession>A0A1S3WZI7</accession>
<dbReference type="OrthoDB" id="1226880at2759"/>
<evidence type="ECO:0000256" key="1">
    <source>
        <dbReference type="ARBA" id="ARBA00009748"/>
    </source>
</evidence>
<sequence>MVNKKLLPLLLICIAVAVAVITDIATTSAAPIAADATVDCHTVIIRLKPCLGYVLGAGIVPSVCCSGIKSLFIVAHTKADHQSICNCLKSRYASATREQISRAARIPGICKTKVPAKISKDVDCSKIN</sequence>
<dbReference type="SUPFAM" id="SSF47699">
    <property type="entry name" value="Bifunctional inhibitor/lipid-transfer protein/seed storage 2S albumin"/>
    <property type="match status" value="1"/>
</dbReference>
<comment type="similarity">
    <text evidence="1 4">Belongs to the plant LTP family.</text>
</comment>
<reference evidence="7" key="1">
    <citation type="journal article" date="2014" name="Nat. Commun.">
        <title>The tobacco genome sequence and its comparison with those of tomato and potato.</title>
        <authorList>
            <person name="Sierro N."/>
            <person name="Battey J.N."/>
            <person name="Ouadi S."/>
            <person name="Bakaher N."/>
            <person name="Bovet L."/>
            <person name="Willig A."/>
            <person name="Goepfert S."/>
            <person name="Peitsch M.C."/>
            <person name="Ivanov N.V."/>
        </authorList>
    </citation>
    <scope>NUCLEOTIDE SEQUENCE [LARGE SCALE GENOMIC DNA]</scope>
</reference>
<name>A0A1S3WZI7_TOBAC</name>
<evidence type="ECO:0000256" key="4">
    <source>
        <dbReference type="RuleBase" id="RU000628"/>
    </source>
</evidence>
<evidence type="ECO:0000313" key="7">
    <source>
        <dbReference type="Proteomes" id="UP000790787"/>
    </source>
</evidence>
<dbReference type="Proteomes" id="UP000790787">
    <property type="component" value="Chromosome 20"/>
</dbReference>
<evidence type="ECO:0000259" key="6">
    <source>
        <dbReference type="SMART" id="SM00499"/>
    </source>
</evidence>
<dbReference type="InterPro" id="IPR000528">
    <property type="entry name" value="Plant_nsLTP"/>
</dbReference>
<feature type="domain" description="Bifunctional inhibitor/plant lipid transfer protein/seed storage helical" evidence="6">
    <location>
        <begin position="40"/>
        <end position="124"/>
    </location>
</feature>
<dbReference type="SMART" id="SM00499">
    <property type="entry name" value="AAI"/>
    <property type="match status" value="1"/>
</dbReference>
<dbReference type="RefSeq" id="XP_016433135.1">
    <property type="nucleotide sequence ID" value="XM_016577649.2"/>
</dbReference>
<reference evidence="8" key="2">
    <citation type="submission" date="2025-08" db="UniProtKB">
        <authorList>
            <consortium name="RefSeq"/>
        </authorList>
    </citation>
    <scope>IDENTIFICATION</scope>
    <source>
        <tissue evidence="8">Leaf</tissue>
    </source>
</reference>
<dbReference type="InterPro" id="IPR036312">
    <property type="entry name" value="Bifun_inhib/LTP/seed_sf"/>
</dbReference>
<dbReference type="STRING" id="4097.A0A1S3WZI7"/>
<dbReference type="GO" id="GO:0006869">
    <property type="term" value="P:lipid transport"/>
    <property type="evidence" value="ECO:0007669"/>
    <property type="project" value="InterPro"/>
</dbReference>
<dbReference type="SMR" id="A0A1S3WZI7"/>
<dbReference type="CDD" id="cd01960">
    <property type="entry name" value="nsLTP1"/>
    <property type="match status" value="1"/>
</dbReference>
<evidence type="ECO:0000256" key="2">
    <source>
        <dbReference type="ARBA" id="ARBA00022448"/>
    </source>
</evidence>
<keyword evidence="3 4" id="KW-0446">Lipid-binding</keyword>
<dbReference type="Gene3D" id="1.10.110.10">
    <property type="entry name" value="Plant lipid-transfer and hydrophobic proteins"/>
    <property type="match status" value="1"/>
</dbReference>
<evidence type="ECO:0000256" key="5">
    <source>
        <dbReference type="SAM" id="SignalP"/>
    </source>
</evidence>
<evidence type="ECO:0000256" key="3">
    <source>
        <dbReference type="ARBA" id="ARBA00023121"/>
    </source>
</evidence>
<keyword evidence="7" id="KW-1185">Reference proteome</keyword>
<dbReference type="PANTHER" id="PTHR33076">
    <property type="entry name" value="NON-SPECIFIC LIPID-TRANSFER PROTEIN 2-RELATED"/>
    <property type="match status" value="1"/>
</dbReference>
<feature type="signal peptide" evidence="5">
    <location>
        <begin position="1"/>
        <end position="19"/>
    </location>
</feature>